<dbReference type="SUPFAM" id="SSF54791">
    <property type="entry name" value="Eukaryotic type KH-domain (KH-domain type I)"/>
    <property type="match status" value="1"/>
</dbReference>
<feature type="region of interest" description="Disordered" evidence="3">
    <location>
        <begin position="427"/>
        <end position="520"/>
    </location>
</feature>
<keyword evidence="1" id="KW-0694">RNA-binding</keyword>
<dbReference type="Gene3D" id="3.30.1370.210">
    <property type="match status" value="1"/>
</dbReference>
<organism evidence="5">
    <name type="scientific">Cladocopium goreaui</name>
    <dbReference type="NCBI Taxonomy" id="2562237"/>
    <lineage>
        <taxon>Eukaryota</taxon>
        <taxon>Sar</taxon>
        <taxon>Alveolata</taxon>
        <taxon>Dinophyceae</taxon>
        <taxon>Suessiales</taxon>
        <taxon>Symbiodiniaceae</taxon>
        <taxon>Cladocopium</taxon>
    </lineage>
</organism>
<evidence type="ECO:0000313" key="7">
    <source>
        <dbReference type="EMBL" id="CAL4774823.1"/>
    </source>
</evidence>
<evidence type="ECO:0000313" key="5">
    <source>
        <dbReference type="EMBL" id="CAI3987511.1"/>
    </source>
</evidence>
<dbReference type="PROSITE" id="PS50084">
    <property type="entry name" value="KH_TYPE_1"/>
    <property type="match status" value="1"/>
</dbReference>
<evidence type="ECO:0000256" key="1">
    <source>
        <dbReference type="PROSITE-ProRule" id="PRU00117"/>
    </source>
</evidence>
<dbReference type="GO" id="GO:0008270">
    <property type="term" value="F:zinc ion binding"/>
    <property type="evidence" value="ECO:0007669"/>
    <property type="project" value="UniProtKB-KW"/>
</dbReference>
<feature type="compositionally biased region" description="Low complexity" evidence="3">
    <location>
        <begin position="459"/>
        <end position="471"/>
    </location>
</feature>
<proteinExistence type="predicted"/>
<dbReference type="InterPro" id="IPR004087">
    <property type="entry name" value="KH_dom"/>
</dbReference>
<evidence type="ECO:0000259" key="4">
    <source>
        <dbReference type="PROSITE" id="PS50103"/>
    </source>
</evidence>
<dbReference type="AlphaFoldDB" id="A0A9P1C9P4"/>
<feature type="zinc finger region" description="C3H1-type" evidence="2">
    <location>
        <begin position="31"/>
        <end position="58"/>
    </location>
</feature>
<accession>A0A9P1C9P4</accession>
<keyword evidence="2" id="KW-0863">Zinc-finger</keyword>
<reference evidence="6" key="2">
    <citation type="submission" date="2024-04" db="EMBL/GenBank/DDBJ databases">
        <authorList>
            <person name="Chen Y."/>
            <person name="Shah S."/>
            <person name="Dougan E. K."/>
            <person name="Thang M."/>
            <person name="Chan C."/>
        </authorList>
    </citation>
    <scope>NUCLEOTIDE SEQUENCE [LARGE SCALE GENOMIC DNA]</scope>
</reference>
<dbReference type="EMBL" id="CAMXCT030001174">
    <property type="protein sequence ID" value="CAL4774823.1"/>
    <property type="molecule type" value="Genomic_DNA"/>
</dbReference>
<keyword evidence="2" id="KW-0862">Zinc</keyword>
<dbReference type="InterPro" id="IPR036612">
    <property type="entry name" value="KH_dom_type_1_sf"/>
</dbReference>
<dbReference type="PROSITE" id="PS50103">
    <property type="entry name" value="ZF_C3H1"/>
    <property type="match status" value="1"/>
</dbReference>
<evidence type="ECO:0000256" key="3">
    <source>
        <dbReference type="SAM" id="MobiDB-lite"/>
    </source>
</evidence>
<keyword evidence="2" id="KW-0479">Metal-binding</keyword>
<keyword evidence="8" id="KW-1185">Reference proteome</keyword>
<dbReference type="Gene3D" id="3.30.1370.10">
    <property type="entry name" value="K Homology domain, type 1"/>
    <property type="match status" value="1"/>
</dbReference>
<protein>
    <submittedName>
        <fullName evidence="7">C3H1-type domain-containing protein</fullName>
    </submittedName>
</protein>
<evidence type="ECO:0000256" key="2">
    <source>
        <dbReference type="PROSITE-ProRule" id="PRU00723"/>
    </source>
</evidence>
<evidence type="ECO:0000313" key="6">
    <source>
        <dbReference type="EMBL" id="CAL1140886.1"/>
    </source>
</evidence>
<comment type="caution">
    <text evidence="5">The sequence shown here is derived from an EMBL/GenBank/DDBJ whole genome shotgun (WGS) entry which is preliminary data.</text>
</comment>
<evidence type="ECO:0000313" key="8">
    <source>
        <dbReference type="Proteomes" id="UP001152797"/>
    </source>
</evidence>
<sequence>MGDHRDRPQGLCGFSHVGPPGSRGVVDVAQIETKEQCWYFLRGCCSKGLACPYAHHEPYQEANYQQGLQQLLQQPLDCDPNSLVLGVEEMKVPARFARALIGYGGENIKLLQQVTGCRAYLEAAKDAEGEDGFRILKIQGIPLQRAHCKELVQSHYASAQQAKMLKYDNHSATDPLYTAVKVALSAHGAEDLEDDLELAKIRSKITQFARKCGEGVDVTCTKEPSFEMVVRKLARNFFSPLCQTYYEKNWFNRTDFQLVLEAAVRELVDPELVAAHEGLLERLICESHDLAKEEKSFLPQIWELARPLFDGQKTRKTATYALETGRYNALIGHDEGTGTERAENFLRNWIQSTLDSITMECGDPCAIATEEKLTEVYAGLLNSCNEDGASIALPQRWACEALPPPEGWRSLVQQLIAAGVVTCRVRVQDRSEGKASGKGGKSSKGVKGPRSPAPPAASPAPSAVPGSLSAAFAWGKGQDYPERPAEPFQPPRRPSTAPHGEGVGLPSVYVRRRGNYGTGS</sequence>
<name>A0A9P1C9P4_9DINO</name>
<gene>
    <name evidence="5" type="ORF">C1SCF055_LOCUS14775</name>
</gene>
<dbReference type="EMBL" id="CAMXCT010001174">
    <property type="protein sequence ID" value="CAI3987511.1"/>
    <property type="molecule type" value="Genomic_DNA"/>
</dbReference>
<dbReference type="OrthoDB" id="1431934at2759"/>
<dbReference type="EMBL" id="CAMXCT020001174">
    <property type="protein sequence ID" value="CAL1140886.1"/>
    <property type="molecule type" value="Genomic_DNA"/>
</dbReference>
<dbReference type="InterPro" id="IPR000571">
    <property type="entry name" value="Znf_CCCH"/>
</dbReference>
<dbReference type="SMART" id="SM00322">
    <property type="entry name" value="KH"/>
    <property type="match status" value="1"/>
</dbReference>
<feature type="domain" description="C3H1-type" evidence="4">
    <location>
        <begin position="31"/>
        <end position="58"/>
    </location>
</feature>
<dbReference type="GO" id="GO:0003723">
    <property type="term" value="F:RNA binding"/>
    <property type="evidence" value="ECO:0007669"/>
    <property type="project" value="UniProtKB-UniRule"/>
</dbReference>
<dbReference type="InterPro" id="IPR004088">
    <property type="entry name" value="KH_dom_type_1"/>
</dbReference>
<dbReference type="Proteomes" id="UP001152797">
    <property type="component" value="Unassembled WGS sequence"/>
</dbReference>
<dbReference type="Pfam" id="PF00013">
    <property type="entry name" value="KH_1"/>
    <property type="match status" value="1"/>
</dbReference>
<reference evidence="5" key="1">
    <citation type="submission" date="2022-10" db="EMBL/GenBank/DDBJ databases">
        <authorList>
            <person name="Chen Y."/>
            <person name="Dougan E. K."/>
            <person name="Chan C."/>
            <person name="Rhodes N."/>
            <person name="Thang M."/>
        </authorList>
    </citation>
    <scope>NUCLEOTIDE SEQUENCE</scope>
</reference>